<reference evidence="4 5" key="1">
    <citation type="submission" date="2016-10" db="EMBL/GenBank/DDBJ databases">
        <authorList>
            <person name="de Groot N.N."/>
        </authorList>
    </citation>
    <scope>NUCLEOTIDE SEQUENCE [LARGE SCALE GENOMIC DNA]</scope>
    <source>
        <strain evidence="4 5">DSM 43357</strain>
    </source>
</reference>
<keyword evidence="1" id="KW-0862">Zinc</keyword>
<evidence type="ECO:0000256" key="3">
    <source>
        <dbReference type="SAM" id="SignalP"/>
    </source>
</evidence>
<evidence type="ECO:0000256" key="1">
    <source>
        <dbReference type="ARBA" id="ARBA00022833"/>
    </source>
</evidence>
<keyword evidence="3" id="KW-0732">Signal</keyword>
<dbReference type="Gene3D" id="3.40.50.10320">
    <property type="entry name" value="LmbE-like"/>
    <property type="match status" value="1"/>
</dbReference>
<feature type="chain" id="PRO_5011491374" evidence="3">
    <location>
        <begin position="40"/>
        <end position="344"/>
    </location>
</feature>
<keyword evidence="5" id="KW-1185">Reference proteome</keyword>
<name>A0A1H7P092_9ACTN</name>
<feature type="region of interest" description="Disordered" evidence="2">
    <location>
        <begin position="306"/>
        <end position="344"/>
    </location>
</feature>
<protein>
    <submittedName>
        <fullName evidence="4">GlcNAc-PI de-N-acetylase</fullName>
    </submittedName>
</protein>
<dbReference type="PROSITE" id="PS51257">
    <property type="entry name" value="PROKAR_LIPOPROTEIN"/>
    <property type="match status" value="1"/>
</dbReference>
<gene>
    <name evidence="4" type="ORF">SAMN05660976_02228</name>
</gene>
<feature type="signal peptide" evidence="3">
    <location>
        <begin position="1"/>
        <end position="39"/>
    </location>
</feature>
<dbReference type="EMBL" id="FOBF01000004">
    <property type="protein sequence ID" value="SEL29183.1"/>
    <property type="molecule type" value="Genomic_DNA"/>
</dbReference>
<evidence type="ECO:0000313" key="4">
    <source>
        <dbReference type="EMBL" id="SEL29183.1"/>
    </source>
</evidence>
<dbReference type="PANTHER" id="PTHR12993:SF11">
    <property type="entry name" value="N-ACETYLGLUCOSAMINYL-PHOSPHATIDYLINOSITOL DE-N-ACETYLASE"/>
    <property type="match status" value="1"/>
</dbReference>
<dbReference type="Proteomes" id="UP000198953">
    <property type="component" value="Unassembled WGS sequence"/>
</dbReference>
<evidence type="ECO:0000313" key="5">
    <source>
        <dbReference type="Proteomes" id="UP000198953"/>
    </source>
</evidence>
<dbReference type="AlphaFoldDB" id="A0A1H7P092"/>
<dbReference type="GO" id="GO:0016811">
    <property type="term" value="F:hydrolase activity, acting on carbon-nitrogen (but not peptide) bonds, in linear amides"/>
    <property type="evidence" value="ECO:0007669"/>
    <property type="project" value="TreeGrafter"/>
</dbReference>
<dbReference type="PANTHER" id="PTHR12993">
    <property type="entry name" value="N-ACETYLGLUCOSAMINYL-PHOSPHATIDYLINOSITOL DE-N-ACETYLASE-RELATED"/>
    <property type="match status" value="1"/>
</dbReference>
<dbReference type="Pfam" id="PF02585">
    <property type="entry name" value="PIG-L"/>
    <property type="match status" value="1"/>
</dbReference>
<accession>A0A1H7P092</accession>
<feature type="compositionally biased region" description="Pro residues" evidence="2">
    <location>
        <begin position="325"/>
        <end position="335"/>
    </location>
</feature>
<organism evidence="4 5">
    <name type="scientific">Nonomuraea pusilla</name>
    <dbReference type="NCBI Taxonomy" id="46177"/>
    <lineage>
        <taxon>Bacteria</taxon>
        <taxon>Bacillati</taxon>
        <taxon>Actinomycetota</taxon>
        <taxon>Actinomycetes</taxon>
        <taxon>Streptosporangiales</taxon>
        <taxon>Streptosporangiaceae</taxon>
        <taxon>Nonomuraea</taxon>
    </lineage>
</organism>
<dbReference type="InterPro" id="IPR024078">
    <property type="entry name" value="LmbE-like_dom_sf"/>
</dbReference>
<proteinExistence type="predicted"/>
<dbReference type="InterPro" id="IPR003737">
    <property type="entry name" value="GlcNAc_PI_deacetylase-related"/>
</dbReference>
<dbReference type="GO" id="GO:0016137">
    <property type="term" value="P:glycoside metabolic process"/>
    <property type="evidence" value="ECO:0007669"/>
    <property type="project" value="UniProtKB-ARBA"/>
</dbReference>
<sequence length="344" mass="37189">MKGLRASSRTAGRSLAAVVTALALVAVTACPVPPSAALAAADQPAPGERFLQVVAHPDDDLLFMSPDLYGSVLRGLPTVTVYLTAGEGMAGVDDGRDPSAYARAREEGLRAAYAYLAGVRDVWHEGTLRADGLELRTAVLADRPRVRLVFARLPDGGDPRADGGGDALTRLWEGRSCVRRFAAAFERPCLRRGNVLRLLRALYARFRPTVLRTLDPDPPAAGRHCDHPDHVASARFALAAAGGLALRVVSYRGYPMTWWAPNVDARARELKRRVFGVYRAHDYRAARGWRYQAWTERMYRIAGRPAWPPGPAPAVRTSPGAWPSAPGPAPEPGRPTPGGRRSAP</sequence>
<dbReference type="STRING" id="46177.SAMN05660976_02228"/>
<evidence type="ECO:0000256" key="2">
    <source>
        <dbReference type="SAM" id="MobiDB-lite"/>
    </source>
</evidence>
<dbReference type="SUPFAM" id="SSF102588">
    <property type="entry name" value="LmbE-like"/>
    <property type="match status" value="1"/>
</dbReference>